<dbReference type="EMBL" id="JABFOF010000001">
    <property type="protein sequence ID" value="KAG2407732.1"/>
    <property type="molecule type" value="Genomic_DNA"/>
</dbReference>
<dbReference type="AlphaFoldDB" id="A0A8T0L834"/>
<protein>
    <submittedName>
        <fullName evidence="1">Uncharacterized protein</fullName>
    </submittedName>
</protein>
<evidence type="ECO:0000313" key="2">
    <source>
        <dbReference type="Proteomes" id="UP000743370"/>
    </source>
</evidence>
<comment type="caution">
    <text evidence="1">The sequence shown here is derived from an EMBL/GenBank/DDBJ whole genome shotgun (WGS) entry which is preliminary data.</text>
</comment>
<name>A0A8T0L834_PHAAN</name>
<gene>
    <name evidence="1" type="ORF">HKW66_Vig0025540</name>
</gene>
<evidence type="ECO:0000313" key="1">
    <source>
        <dbReference type="EMBL" id="KAG2407732.1"/>
    </source>
</evidence>
<sequence>MKLLGESANAWKGSWRLFGMLRSSPSPPWVFSFIHGGFSPFGVEDEDELRIGGADTNERPDTNERHLKHEATTMYIYKWPSSSP</sequence>
<proteinExistence type="predicted"/>
<organism evidence="1 2">
    <name type="scientific">Phaseolus angularis</name>
    <name type="common">Azuki bean</name>
    <name type="synonym">Vigna angularis</name>
    <dbReference type="NCBI Taxonomy" id="3914"/>
    <lineage>
        <taxon>Eukaryota</taxon>
        <taxon>Viridiplantae</taxon>
        <taxon>Streptophyta</taxon>
        <taxon>Embryophyta</taxon>
        <taxon>Tracheophyta</taxon>
        <taxon>Spermatophyta</taxon>
        <taxon>Magnoliopsida</taxon>
        <taxon>eudicotyledons</taxon>
        <taxon>Gunneridae</taxon>
        <taxon>Pentapetalae</taxon>
        <taxon>rosids</taxon>
        <taxon>fabids</taxon>
        <taxon>Fabales</taxon>
        <taxon>Fabaceae</taxon>
        <taxon>Papilionoideae</taxon>
        <taxon>50 kb inversion clade</taxon>
        <taxon>NPAAA clade</taxon>
        <taxon>indigoferoid/millettioid clade</taxon>
        <taxon>Phaseoleae</taxon>
        <taxon>Vigna</taxon>
    </lineage>
</organism>
<dbReference type="Proteomes" id="UP000743370">
    <property type="component" value="Unassembled WGS sequence"/>
</dbReference>
<reference evidence="1 2" key="1">
    <citation type="submission" date="2020-05" db="EMBL/GenBank/DDBJ databases">
        <title>Vigna angularis (adzuki bean) Var. LongXiaoDou No. 4 denovo assembly.</title>
        <authorList>
            <person name="Xiang H."/>
        </authorList>
    </citation>
    <scope>NUCLEOTIDE SEQUENCE [LARGE SCALE GENOMIC DNA]</scope>
    <source>
        <tissue evidence="1">Leaf</tissue>
    </source>
</reference>
<accession>A0A8T0L834</accession>